<keyword evidence="1" id="KW-0863">Zinc-finger</keyword>
<dbReference type="InterPro" id="IPR013083">
    <property type="entry name" value="Znf_RING/FYVE/PHD"/>
</dbReference>
<keyword evidence="1" id="KW-0862">Zinc</keyword>
<sequence length="672" mass="72692">MGSKWRKVKMALGSNFCVYVPTADSDVSPPPSVAGLLPPAAEQPTSGGSPATSRRSWSPALRLSRSLSRSSSSKKCTICLASMKRGEGEAIFTAECAHSFHFQCIVTHVKHGNRTCPVCRAKWKQIPQGSTGLDPAMALIRPPTRRQTSNRHVSAVVYPANEPAVFNDDEVLDVQTLKRNDSTSDGSCLKKVLLETYTEVAAVPRLSTADDFTVLIHLKAPVSASARTPVDLVTVLDISGSMAGTKMALLKRAMGFVIQNLGPTDRLSVIVFSSTARRLFPLRKMTDEGKQHAVQAVNSLMANGGTNIAEGLRKGGKVMKDRREKNPVASIILLSDGQDTYTASGGWGTSSGGDRNGSNHQLFVPQGIDVPVHAFGFGADHDATLMHSISETSGGTFSFIETESVIQDAFAQCIGGLLSVVVKGLQVIIESASPTIRVQSLKTGSYKGHLTPDRKSGCIDVGDLYADEERDFLVSVNVPKETDCDKTLLLKVHCSYTDPMAEETVKLVSENVTIERPKKVGKENVVSVEVDRQKNRLQSAEAMIEARTAAEEGDLKRAVSILENFRKVLSGSVAARSGDRLCMALDAELKEMQERMASRHAYEHSGRAYMLSGLSSHTWQRATARGDSTDGSSLVQAYQTPSMTEMLTRSQAFPSHQPARSLLASQTQPRRK</sequence>
<dbReference type="PANTHER" id="PTHR10579">
    <property type="entry name" value="CALCIUM-ACTIVATED CHLORIDE CHANNEL REGULATOR"/>
    <property type="match status" value="1"/>
</dbReference>
<accession>A0AAD5GKW2</accession>
<feature type="region of interest" description="Disordered" evidence="2">
    <location>
        <begin position="648"/>
        <end position="672"/>
    </location>
</feature>
<keyword evidence="1" id="KW-0479">Metal-binding</keyword>
<dbReference type="InterPro" id="IPR001841">
    <property type="entry name" value="Znf_RING"/>
</dbReference>
<organism evidence="5 6">
    <name type="scientific">Ambrosia artemisiifolia</name>
    <name type="common">Common ragweed</name>
    <dbReference type="NCBI Taxonomy" id="4212"/>
    <lineage>
        <taxon>Eukaryota</taxon>
        <taxon>Viridiplantae</taxon>
        <taxon>Streptophyta</taxon>
        <taxon>Embryophyta</taxon>
        <taxon>Tracheophyta</taxon>
        <taxon>Spermatophyta</taxon>
        <taxon>Magnoliopsida</taxon>
        <taxon>eudicotyledons</taxon>
        <taxon>Gunneridae</taxon>
        <taxon>Pentapetalae</taxon>
        <taxon>asterids</taxon>
        <taxon>campanulids</taxon>
        <taxon>Asterales</taxon>
        <taxon>Asteraceae</taxon>
        <taxon>Asteroideae</taxon>
        <taxon>Heliantheae alliance</taxon>
        <taxon>Heliantheae</taxon>
        <taxon>Ambrosia</taxon>
    </lineage>
</organism>
<name>A0AAD5GKW2_AMBAR</name>
<evidence type="ECO:0000313" key="5">
    <source>
        <dbReference type="EMBL" id="KAI7746710.1"/>
    </source>
</evidence>
<dbReference type="InterPro" id="IPR051266">
    <property type="entry name" value="CLCR"/>
</dbReference>
<comment type="caution">
    <text evidence="5">The sequence shown here is derived from an EMBL/GenBank/DDBJ whole genome shotgun (WGS) entry which is preliminary data.</text>
</comment>
<dbReference type="AlphaFoldDB" id="A0AAD5GKW2"/>
<dbReference type="SUPFAM" id="SSF57850">
    <property type="entry name" value="RING/U-box"/>
    <property type="match status" value="1"/>
</dbReference>
<feature type="compositionally biased region" description="Polar residues" evidence="2">
    <location>
        <begin position="663"/>
        <end position="672"/>
    </location>
</feature>
<evidence type="ECO:0000313" key="6">
    <source>
        <dbReference type="Proteomes" id="UP001206925"/>
    </source>
</evidence>
<evidence type="ECO:0000259" key="4">
    <source>
        <dbReference type="PROSITE" id="PS50234"/>
    </source>
</evidence>
<dbReference type="Pfam" id="PF17123">
    <property type="entry name" value="zf-RING_11"/>
    <property type="match status" value="1"/>
</dbReference>
<evidence type="ECO:0000256" key="2">
    <source>
        <dbReference type="SAM" id="MobiDB-lite"/>
    </source>
</evidence>
<dbReference type="CDD" id="cd01466">
    <property type="entry name" value="vWA_C3HC4_type"/>
    <property type="match status" value="1"/>
</dbReference>
<protein>
    <submittedName>
        <fullName evidence="5">Uncharacterized protein</fullName>
    </submittedName>
</protein>
<feature type="domain" description="VWFA" evidence="4">
    <location>
        <begin position="231"/>
        <end position="414"/>
    </location>
</feature>
<proteinExistence type="predicted"/>
<dbReference type="EMBL" id="JAMZMK010006909">
    <property type="protein sequence ID" value="KAI7746710.1"/>
    <property type="molecule type" value="Genomic_DNA"/>
</dbReference>
<feature type="domain" description="RING-type" evidence="3">
    <location>
        <begin position="76"/>
        <end position="120"/>
    </location>
</feature>
<dbReference type="InterPro" id="IPR036465">
    <property type="entry name" value="vWFA_dom_sf"/>
</dbReference>
<feature type="compositionally biased region" description="Low complexity" evidence="2">
    <location>
        <begin position="53"/>
        <end position="65"/>
    </location>
</feature>
<keyword evidence="6" id="KW-1185">Reference proteome</keyword>
<dbReference type="PROSITE" id="PS50234">
    <property type="entry name" value="VWFA"/>
    <property type="match status" value="1"/>
</dbReference>
<feature type="compositionally biased region" description="Polar residues" evidence="2">
    <location>
        <begin position="43"/>
        <end position="52"/>
    </location>
</feature>
<dbReference type="Pfam" id="PF00092">
    <property type="entry name" value="VWA"/>
    <property type="match status" value="1"/>
</dbReference>
<dbReference type="PROSITE" id="PS50089">
    <property type="entry name" value="ZF_RING_2"/>
    <property type="match status" value="1"/>
</dbReference>
<evidence type="ECO:0000256" key="1">
    <source>
        <dbReference type="PROSITE-ProRule" id="PRU00175"/>
    </source>
</evidence>
<dbReference type="InterPro" id="IPR002035">
    <property type="entry name" value="VWF_A"/>
</dbReference>
<feature type="region of interest" description="Disordered" evidence="2">
    <location>
        <begin position="30"/>
        <end position="65"/>
    </location>
</feature>
<evidence type="ECO:0000259" key="3">
    <source>
        <dbReference type="PROSITE" id="PS50089"/>
    </source>
</evidence>
<dbReference type="Pfam" id="PF14624">
    <property type="entry name" value="Vwaint"/>
    <property type="match status" value="1"/>
</dbReference>
<dbReference type="Proteomes" id="UP001206925">
    <property type="component" value="Unassembled WGS sequence"/>
</dbReference>
<gene>
    <name evidence="5" type="ORF">M8C21_003377</name>
</gene>
<dbReference type="SMART" id="SM00184">
    <property type="entry name" value="RING"/>
    <property type="match status" value="1"/>
</dbReference>
<dbReference type="Gene3D" id="3.40.50.410">
    <property type="entry name" value="von Willebrand factor, type A domain"/>
    <property type="match status" value="1"/>
</dbReference>
<dbReference type="GO" id="GO:0008270">
    <property type="term" value="F:zinc ion binding"/>
    <property type="evidence" value="ECO:0007669"/>
    <property type="project" value="UniProtKB-KW"/>
</dbReference>
<dbReference type="CDD" id="cd23114">
    <property type="entry name" value="RING-H2_WAVH2"/>
    <property type="match status" value="1"/>
</dbReference>
<dbReference type="PANTHER" id="PTHR10579:SF157">
    <property type="entry name" value="CHROMATIN REGULATOR PHD FAMILY"/>
    <property type="match status" value="1"/>
</dbReference>
<dbReference type="SMART" id="SM00327">
    <property type="entry name" value="VWA"/>
    <property type="match status" value="1"/>
</dbReference>
<dbReference type="InterPro" id="IPR032838">
    <property type="entry name" value="Vwaint_dom"/>
</dbReference>
<dbReference type="Gene3D" id="3.30.40.10">
    <property type="entry name" value="Zinc/RING finger domain, C3HC4 (zinc finger)"/>
    <property type="match status" value="1"/>
</dbReference>
<reference evidence="5" key="1">
    <citation type="submission" date="2022-06" db="EMBL/GenBank/DDBJ databases">
        <title>Uncovering the hologenomic basis of an extraordinary plant invasion.</title>
        <authorList>
            <person name="Bieker V.C."/>
            <person name="Martin M.D."/>
            <person name="Gilbert T."/>
            <person name="Hodgins K."/>
            <person name="Battlay P."/>
            <person name="Petersen B."/>
            <person name="Wilson J."/>
        </authorList>
    </citation>
    <scope>NUCLEOTIDE SEQUENCE</scope>
    <source>
        <strain evidence="5">AA19_3_7</strain>
        <tissue evidence="5">Leaf</tissue>
    </source>
</reference>
<dbReference type="SUPFAM" id="SSF53300">
    <property type="entry name" value="vWA-like"/>
    <property type="match status" value="1"/>
</dbReference>